<evidence type="ECO:0000313" key="1">
    <source>
        <dbReference type="EMBL" id="MBC8753905.1"/>
    </source>
</evidence>
<comment type="caution">
    <text evidence="1">The sequence shown here is derived from an EMBL/GenBank/DDBJ whole genome shotgun (WGS) entry which is preliminary data.</text>
</comment>
<gene>
    <name evidence="1" type="ORF">H2O64_04435</name>
</gene>
<keyword evidence="2" id="KW-1185">Reference proteome</keyword>
<proteinExistence type="predicted"/>
<protein>
    <recommendedName>
        <fullName evidence="3">Bacteriocin</fullName>
    </recommendedName>
</protein>
<accession>A0ABR7Q5S2</accession>
<dbReference type="RefSeq" id="WP_187560939.1">
    <property type="nucleotide sequence ID" value="NZ_JACGWS010000002.1"/>
</dbReference>
<dbReference type="Proteomes" id="UP000619238">
    <property type="component" value="Unassembled WGS sequence"/>
</dbReference>
<evidence type="ECO:0008006" key="3">
    <source>
        <dbReference type="Google" id="ProtNLM"/>
    </source>
</evidence>
<dbReference type="InterPro" id="IPR058238">
    <property type="entry name" value="Lant_leader_dom"/>
</dbReference>
<dbReference type="NCBIfam" id="NF038153">
    <property type="entry name" value="lant_leader_L1a"/>
    <property type="match status" value="1"/>
</dbReference>
<organism evidence="1 2">
    <name type="scientific">Kordia aestuariivivens</name>
    <dbReference type="NCBI Taxonomy" id="2759037"/>
    <lineage>
        <taxon>Bacteria</taxon>
        <taxon>Pseudomonadati</taxon>
        <taxon>Bacteroidota</taxon>
        <taxon>Flavobacteriia</taxon>
        <taxon>Flavobacteriales</taxon>
        <taxon>Flavobacteriaceae</taxon>
        <taxon>Kordia</taxon>
    </lineage>
</organism>
<name>A0ABR7Q5S2_9FLAO</name>
<reference evidence="1 2" key="1">
    <citation type="submission" date="2020-07" db="EMBL/GenBank/DDBJ databases">
        <title>Description of Kordia aestuariivivens sp. nov., isolated from a tidal flat.</title>
        <authorList>
            <person name="Park S."/>
            <person name="Yoon J.-H."/>
        </authorList>
    </citation>
    <scope>NUCLEOTIDE SEQUENCE [LARGE SCALE GENOMIC DNA]</scope>
    <source>
        <strain evidence="1 2">YSTF-M3</strain>
    </source>
</reference>
<dbReference type="EMBL" id="JACGWS010000002">
    <property type="protein sequence ID" value="MBC8753905.1"/>
    <property type="molecule type" value="Genomic_DNA"/>
</dbReference>
<sequence>MKKKSLKSLSLNKKSISNLHEQTLVGGSSGCPALTRWIIGTIVSAIGDCDDSADGCTGTPDETMTCANWSCTC</sequence>
<evidence type="ECO:0000313" key="2">
    <source>
        <dbReference type="Proteomes" id="UP000619238"/>
    </source>
</evidence>